<dbReference type="PANTHER" id="PTHR42781">
    <property type="entry name" value="SPERMIDINE/PUTRESCINE IMPORT ATP-BINDING PROTEIN POTA"/>
    <property type="match status" value="1"/>
</dbReference>
<dbReference type="PANTHER" id="PTHR42781:SF4">
    <property type="entry name" value="SPERMIDINE_PUTRESCINE IMPORT ATP-BINDING PROTEIN POTA"/>
    <property type="match status" value="1"/>
</dbReference>
<evidence type="ECO:0000256" key="2">
    <source>
        <dbReference type="ARBA" id="ARBA00022741"/>
    </source>
</evidence>
<dbReference type="PROSITE" id="PS00211">
    <property type="entry name" value="ABC_TRANSPORTER_1"/>
    <property type="match status" value="1"/>
</dbReference>
<evidence type="ECO:0000313" key="5">
    <source>
        <dbReference type="EMBL" id="KAB2952982.1"/>
    </source>
</evidence>
<dbReference type="RefSeq" id="WP_151619642.1">
    <property type="nucleotide sequence ID" value="NZ_WBXO01000004.1"/>
</dbReference>
<dbReference type="SUPFAM" id="SSF50331">
    <property type="entry name" value="MOP-like"/>
    <property type="match status" value="1"/>
</dbReference>
<dbReference type="SMART" id="SM00382">
    <property type="entry name" value="AAA"/>
    <property type="match status" value="1"/>
</dbReference>
<evidence type="ECO:0000313" key="6">
    <source>
        <dbReference type="Proteomes" id="UP000468766"/>
    </source>
</evidence>
<evidence type="ECO:0000256" key="3">
    <source>
        <dbReference type="ARBA" id="ARBA00022840"/>
    </source>
</evidence>
<dbReference type="InterPro" id="IPR050093">
    <property type="entry name" value="ABC_SmlMolc_Importer"/>
</dbReference>
<dbReference type="InterPro" id="IPR017871">
    <property type="entry name" value="ABC_transporter-like_CS"/>
</dbReference>
<dbReference type="InterPro" id="IPR003593">
    <property type="entry name" value="AAA+_ATPase"/>
</dbReference>
<dbReference type="OrthoDB" id="9780431at2"/>
<reference evidence="5 6" key="1">
    <citation type="submission" date="2019-10" db="EMBL/GenBank/DDBJ databases">
        <title>Whole-genome sequence of the extremophile Heliorestis acidaminivorans DSM 24790.</title>
        <authorList>
            <person name="Kyndt J.A."/>
            <person name="Meyer T.E."/>
        </authorList>
    </citation>
    <scope>NUCLEOTIDE SEQUENCE [LARGE SCALE GENOMIC DNA]</scope>
    <source>
        <strain evidence="5 6">DSM 24790</strain>
    </source>
</reference>
<dbReference type="EMBL" id="WBXO01000004">
    <property type="protein sequence ID" value="KAB2952982.1"/>
    <property type="molecule type" value="Genomic_DNA"/>
</dbReference>
<dbReference type="InterPro" id="IPR027417">
    <property type="entry name" value="P-loop_NTPase"/>
</dbReference>
<dbReference type="Pfam" id="PF00005">
    <property type="entry name" value="ABC_tran"/>
    <property type="match status" value="1"/>
</dbReference>
<feature type="domain" description="ABC transporter" evidence="4">
    <location>
        <begin position="10"/>
        <end position="239"/>
    </location>
</feature>
<gene>
    <name evidence="5" type="ORF">F9B85_06875</name>
</gene>
<sequence>MTIVEQDILLEVNKLTWQKEKKRILSIPSLQINQGDHTALIGANGSGKSSLLKILSFLEKPTTGEVSLKTVAERCSVIEKRRKMAVVFQEPLLLNMTVYDNIAYGLKLRGKKKDVAEKVEYWLERLKIGHLKKRHPRNLSGGEAQRVSIARAMALDPQLLFLDEPFSALDAPTKGQLLEDLSAIVKKSKMTTLFVTHDFSEIPFMADKIIVLSEGEVVQQGTVEDIFYRPANSAVAKLVGADNEWSGYVLKKESSAHFIIKLESGKELLVESSAGENGFAEGQGVILFARSEDLALGSAITNNLRGQIKRLSPYGWQYKLTLDCGFPVTVLIDKHSFLQLKPELGNYIDLHIVPRKIHMIKK</sequence>
<evidence type="ECO:0000259" key="4">
    <source>
        <dbReference type="PROSITE" id="PS50893"/>
    </source>
</evidence>
<dbReference type="PROSITE" id="PS50893">
    <property type="entry name" value="ABC_TRANSPORTER_2"/>
    <property type="match status" value="1"/>
</dbReference>
<dbReference type="Gene3D" id="3.40.50.300">
    <property type="entry name" value="P-loop containing nucleotide triphosphate hydrolases"/>
    <property type="match status" value="1"/>
</dbReference>
<keyword evidence="3 5" id="KW-0067">ATP-binding</keyword>
<dbReference type="GO" id="GO:0016887">
    <property type="term" value="F:ATP hydrolysis activity"/>
    <property type="evidence" value="ECO:0007669"/>
    <property type="project" value="InterPro"/>
</dbReference>
<protein>
    <submittedName>
        <fullName evidence="5">ABC transporter ATP-binding protein</fullName>
    </submittedName>
</protein>
<comment type="caution">
    <text evidence="5">The sequence shown here is derived from an EMBL/GenBank/DDBJ whole genome shotgun (WGS) entry which is preliminary data.</text>
</comment>
<dbReference type="InterPro" id="IPR008995">
    <property type="entry name" value="Mo/tungstate-bd_C_term_dom"/>
</dbReference>
<proteinExistence type="predicted"/>
<dbReference type="InterPro" id="IPR003439">
    <property type="entry name" value="ABC_transporter-like_ATP-bd"/>
</dbReference>
<keyword evidence="1" id="KW-0813">Transport</keyword>
<keyword evidence="6" id="KW-1185">Reference proteome</keyword>
<dbReference type="AlphaFoldDB" id="A0A6I0F6J4"/>
<dbReference type="GO" id="GO:0005524">
    <property type="term" value="F:ATP binding"/>
    <property type="evidence" value="ECO:0007669"/>
    <property type="project" value="UniProtKB-KW"/>
</dbReference>
<dbReference type="Proteomes" id="UP000468766">
    <property type="component" value="Unassembled WGS sequence"/>
</dbReference>
<dbReference type="SUPFAM" id="SSF52540">
    <property type="entry name" value="P-loop containing nucleoside triphosphate hydrolases"/>
    <property type="match status" value="1"/>
</dbReference>
<name>A0A6I0F6J4_9FIRM</name>
<accession>A0A6I0F6J4</accession>
<keyword evidence="2" id="KW-0547">Nucleotide-binding</keyword>
<dbReference type="Gene3D" id="2.40.50.100">
    <property type="match status" value="1"/>
</dbReference>
<organism evidence="5 6">
    <name type="scientific">Heliorestis acidaminivorans</name>
    <dbReference type="NCBI Taxonomy" id="553427"/>
    <lineage>
        <taxon>Bacteria</taxon>
        <taxon>Bacillati</taxon>
        <taxon>Bacillota</taxon>
        <taxon>Clostridia</taxon>
        <taxon>Eubacteriales</taxon>
        <taxon>Heliobacteriaceae</taxon>
        <taxon>Heliorestis</taxon>
    </lineage>
</organism>
<evidence type="ECO:0000256" key="1">
    <source>
        <dbReference type="ARBA" id="ARBA00022448"/>
    </source>
</evidence>